<dbReference type="KEGG" id="tfr:BR63_08720"/>
<dbReference type="Proteomes" id="UP000515847">
    <property type="component" value="Chromosome"/>
</dbReference>
<protein>
    <submittedName>
        <fullName evidence="1">Uncharacterized protein</fullName>
    </submittedName>
</protein>
<organism evidence="1 2">
    <name type="scientific">Thermanaerosceptrum fracticalcis</name>
    <dbReference type="NCBI Taxonomy" id="1712410"/>
    <lineage>
        <taxon>Bacteria</taxon>
        <taxon>Bacillati</taxon>
        <taxon>Bacillota</taxon>
        <taxon>Clostridia</taxon>
        <taxon>Eubacteriales</taxon>
        <taxon>Peptococcaceae</taxon>
        <taxon>Thermanaerosceptrum</taxon>
    </lineage>
</organism>
<dbReference type="EMBL" id="CP045798">
    <property type="protein sequence ID" value="QNB46390.1"/>
    <property type="molecule type" value="Genomic_DNA"/>
</dbReference>
<dbReference type="AlphaFoldDB" id="A0A7G6E2T6"/>
<name>A0A7G6E2T6_THEFR</name>
<sequence length="64" mass="7427">MFKNYCSLCISDKSLCAYCKIISGPPTHFRKKWKESDMTLEKLIEIKKKGEEKIKIRGQGVRSC</sequence>
<evidence type="ECO:0000313" key="1">
    <source>
        <dbReference type="EMBL" id="QNB46390.1"/>
    </source>
</evidence>
<proteinExistence type="predicted"/>
<accession>A0A7G6E2T6</accession>
<dbReference type="RefSeq" id="WP_034422493.1">
    <property type="nucleotide sequence ID" value="NZ_CP045798.1"/>
</dbReference>
<keyword evidence="2" id="KW-1185">Reference proteome</keyword>
<gene>
    <name evidence="1" type="ORF">BR63_08720</name>
</gene>
<evidence type="ECO:0000313" key="2">
    <source>
        <dbReference type="Proteomes" id="UP000515847"/>
    </source>
</evidence>
<reference evidence="1 2" key="1">
    <citation type="journal article" date="2019" name="Front. Microbiol.">
        <title>Thermoanaerosceptrum fracticalcis gen. nov. sp. nov., a Novel Fumarate-Fermenting Microorganism From a Deep Fractured Carbonate Aquifer of the US Great Basin.</title>
        <authorList>
            <person name="Hamilton-Brehm S.D."/>
            <person name="Stewart L.E."/>
            <person name="Zavarin M."/>
            <person name="Caldwell M."/>
            <person name="Lawson P.A."/>
            <person name="Onstott T.C."/>
            <person name="Grzymski J."/>
            <person name="Neveux I."/>
            <person name="Lollar B.S."/>
            <person name="Russell C.E."/>
            <person name="Moser D.P."/>
        </authorList>
    </citation>
    <scope>NUCLEOTIDE SEQUENCE [LARGE SCALE GENOMIC DNA]</scope>
    <source>
        <strain evidence="1 2">DRI-13</strain>
    </source>
</reference>